<sequence>MKKIKLGIYEESTLQFGTRSIGCVFPINAHEMISTTTREIRRFEGEEIKECVKFPFSCACFISGVGFVAAHTVSGSEIWIMRSSDLSHPILTNYKTGHTCVYHMIYSPKSKSIITIGSGIKVFKISWQQKGSHFFSSNFEVTITLRSEFAEDYDASLLNPPPFDEENERLFLPTSEGICAFNLDGDLLSFVSKLPADNNTSYSFCPQTGKILSFDPVDGLCLWKKDGTIDKRITVTSIIIIGLRFIDSENVICLNTSYSLYLLNIKTGNIFECFTSPPFTRLTRFSSFQLHYKPYVFMCYGNNLTTLRINASWTVFSLGIIRARSIQRHSKLNKAARILVLTDNSFVKLFNPKKSCLLTSATPSKPIYPSSYFYDRGIYLYYTQDTLYRKYLSHIIEIDSDNPFTDFLYLLYEDGTMCKFDANTSPAVEIWTKDLKAHLMAVILYKGVWRYAISHLHGMLSFVETDTFERVKEISFARKAARFMFYSYTLNCLIFFMNKSIKIFDLQTELVKFKLKKEPPNVAYLFGDILYLGYQNGDIIRYKIIKWSLQFVEPEVMTKPHSDVVTSVDFSPNYYVSSSLDMTCVIWNYFHSKIIQLKVPFPIYSVAFHGVKRHLLIGSRDSLMILQGNLLFGDENWDPELIGLDSYDLLDDILDPRLIAEQNVKRKTEEAKKEVETVKRFEKSIINSVKKKALRDAFDKLKRDQDELIDKFNKETTLGAAAQTPEARQRTVDQMLQLLDLAINQENQSKENAIKNARLFIEKNEEDKKIAQNKELNEEEEEEEVRIEKEKTVSKNSTKPAKYISGAEFIKNQLEIDKKSKKSGKRKPKKKKNNSKDKELNENENEIKKENESNLLEILNSKTQKLTKSPNKKSKVEFDISKMNFADCTTENIEKNKEEVKYENSENEVESEVEKKKKKSKGNKKLKKAKSLSKISGSSLSKDSSQIQLTEKTITTSTIFQKKKNQSKLSNKSLKSADSRDSISPIKKKKISKHNSKLSIQTNDNSQYDGSIETIQNLTNDQDQQLQDDNVNEYNQFTDCIFIDDFGKIVKNSNVYLNEYGEYIDAFGEVLTKVNTFVNKKNQKQIQNGLIVSEDDQLINKRGQKVDIEGESITEIENICYSDAGCQSNDYIFMQRSIKHRIHKIKKFFHPKNQRYRSSTPPPVLWNTQTKSQPIRPNNDSIPINTENCLPINNFLLHHIDSQSRSKRSRTPPQFRTQKIANNDYSIPQPNYVLDCDAVLSIYGRGHTELLPLIFRLVREGSVSPSRIPVPSPLREKDRQGRTNAKTPKRKKSASPPSHKLSKTKSSITFAGTPNRSEIRPAYSSPQNMTLSKSGSLPRYSQSPPRAKPPASHKNTQRYEIQQKSEIEKDHEASIKSENQEAIDKDGNQEVNRKIEDNESLVNNNAKWENTETNRNSENGENLEDDEISEKANSEGDDADETTESQSNEKVIIDDNSADDEEEHSEDVALGEAKNELHSVTFSLPNQIMQEPTNRPTPPRQSYDDHEVFKRDYRSNSPQPPKPPSQQHQPVHEDPVRRRAPRRNVISTTFQFTSSEIYEEGRDTRGSRRFSVRKRSDKESELIKQKRLNQQKSDKNAKFEWLGVPVYQKDKRNACMPPKDHVEDCYPTALNQRGKKFEPPDHITSHEQNKRLNNSDNSDEEKSDFNEEEKVTKFKATRSTRTTPNSLSMARYYGDKSVSKCTKSIIDYTYLLEPGAVEEPMVAEEVTKNSSDKDDILFSLRAMFPKTNQMAMMIQTPNSIRNTRYSTPLQEYSNEYAKTSRSKNIKIKKKKRNKNTFSLKK</sequence>
<feature type="compositionally biased region" description="Polar residues" evidence="2">
    <location>
        <begin position="1304"/>
        <end position="1316"/>
    </location>
</feature>
<keyword evidence="1" id="KW-0853">WD repeat</keyword>
<feature type="compositionally biased region" description="Low complexity" evidence="2">
    <location>
        <begin position="932"/>
        <end position="945"/>
    </location>
</feature>
<dbReference type="EMBL" id="JAPFFF010000005">
    <property type="protein sequence ID" value="KAK8888935.1"/>
    <property type="molecule type" value="Genomic_DNA"/>
</dbReference>
<feature type="compositionally biased region" description="Basic and acidic residues" evidence="2">
    <location>
        <begin position="1502"/>
        <end position="1514"/>
    </location>
</feature>
<feature type="region of interest" description="Disordered" evidence="2">
    <location>
        <begin position="772"/>
        <end position="855"/>
    </location>
</feature>
<dbReference type="InterPro" id="IPR015943">
    <property type="entry name" value="WD40/YVTN_repeat-like_dom_sf"/>
</dbReference>
<dbReference type="PANTHER" id="PTHR45532">
    <property type="entry name" value="WD REPEAT-CONTAINING PROTEIN 97"/>
    <property type="match status" value="1"/>
</dbReference>
<feature type="compositionally biased region" description="Basic and acidic residues" evidence="2">
    <location>
        <begin position="1635"/>
        <end position="1650"/>
    </location>
</feature>
<feature type="repeat" description="WD" evidence="1">
    <location>
        <begin position="558"/>
        <end position="597"/>
    </location>
</feature>
<feature type="region of interest" description="Disordered" evidence="2">
    <location>
        <begin position="889"/>
        <end position="947"/>
    </location>
</feature>
<feature type="compositionally biased region" description="Basic residues" evidence="2">
    <location>
        <begin position="986"/>
        <end position="996"/>
    </location>
</feature>
<feature type="compositionally biased region" description="Basic and acidic residues" evidence="2">
    <location>
        <begin position="892"/>
        <end position="904"/>
    </location>
</feature>
<proteinExistence type="predicted"/>
<dbReference type="InterPro" id="IPR011047">
    <property type="entry name" value="Quinoprotein_ADH-like_sf"/>
</dbReference>
<dbReference type="SMART" id="SM00320">
    <property type="entry name" value="WD40"/>
    <property type="match status" value="3"/>
</dbReference>
<evidence type="ECO:0000313" key="3">
    <source>
        <dbReference type="EMBL" id="KAK8888935.1"/>
    </source>
</evidence>
<feature type="compositionally biased region" description="Polar residues" evidence="2">
    <location>
        <begin position="1324"/>
        <end position="1344"/>
    </location>
</feature>
<evidence type="ECO:0000256" key="2">
    <source>
        <dbReference type="SAM" id="MobiDB-lite"/>
    </source>
</evidence>
<dbReference type="PANTHER" id="PTHR45532:SF1">
    <property type="entry name" value="WD REPEAT-CONTAINING PROTEIN 97"/>
    <property type="match status" value="1"/>
</dbReference>
<keyword evidence="4" id="KW-1185">Reference proteome</keyword>
<feature type="compositionally biased region" description="Basic residues" evidence="2">
    <location>
        <begin position="916"/>
        <end position="931"/>
    </location>
</feature>
<evidence type="ECO:0000313" key="4">
    <source>
        <dbReference type="Proteomes" id="UP001470230"/>
    </source>
</evidence>
<feature type="compositionally biased region" description="Basic and acidic residues" evidence="2">
    <location>
        <begin position="1663"/>
        <end position="1672"/>
    </location>
</feature>
<organism evidence="3 4">
    <name type="scientific">Tritrichomonas musculus</name>
    <dbReference type="NCBI Taxonomy" id="1915356"/>
    <lineage>
        <taxon>Eukaryota</taxon>
        <taxon>Metamonada</taxon>
        <taxon>Parabasalia</taxon>
        <taxon>Tritrichomonadida</taxon>
        <taxon>Tritrichomonadidae</taxon>
        <taxon>Tritrichomonas</taxon>
    </lineage>
</organism>
<feature type="compositionally biased region" description="Basic and acidic residues" evidence="2">
    <location>
        <begin position="1574"/>
        <end position="1584"/>
    </location>
</feature>
<feature type="compositionally biased region" description="Polar residues" evidence="2">
    <location>
        <begin position="1211"/>
        <end position="1222"/>
    </location>
</feature>
<gene>
    <name evidence="3" type="ORF">M9Y10_033676</name>
</gene>
<feature type="region of interest" description="Disordered" evidence="2">
    <location>
        <begin position="969"/>
        <end position="1005"/>
    </location>
</feature>
<dbReference type="Proteomes" id="UP001470230">
    <property type="component" value="Unassembled WGS sequence"/>
</dbReference>
<name>A0ABR2KG16_9EUKA</name>
<feature type="compositionally biased region" description="Basic residues" evidence="2">
    <location>
        <begin position="819"/>
        <end position="833"/>
    </location>
</feature>
<feature type="compositionally biased region" description="Acidic residues" evidence="2">
    <location>
        <begin position="1456"/>
        <end position="1465"/>
    </location>
</feature>
<feature type="region of interest" description="Disordered" evidence="2">
    <location>
        <begin position="1263"/>
        <end position="1592"/>
    </location>
</feature>
<evidence type="ECO:0000256" key="1">
    <source>
        <dbReference type="PROSITE-ProRule" id="PRU00221"/>
    </source>
</evidence>
<dbReference type="InterPro" id="IPR001680">
    <property type="entry name" value="WD40_rpt"/>
</dbReference>
<feature type="compositionally biased region" description="Polar residues" evidence="2">
    <location>
        <begin position="1478"/>
        <end position="1494"/>
    </location>
</feature>
<dbReference type="PROSITE" id="PS50082">
    <property type="entry name" value="WD_REPEATS_2"/>
    <property type="match status" value="1"/>
</dbReference>
<accession>A0ABR2KG16</accession>
<feature type="region of interest" description="Disordered" evidence="2">
    <location>
        <begin position="1631"/>
        <end position="1682"/>
    </location>
</feature>
<feature type="region of interest" description="Disordered" evidence="2">
    <location>
        <begin position="1201"/>
        <end position="1222"/>
    </location>
</feature>
<feature type="compositionally biased region" description="Polar residues" evidence="2">
    <location>
        <begin position="1545"/>
        <end position="1556"/>
    </location>
</feature>
<comment type="caution">
    <text evidence="3">The sequence shown here is derived from an EMBL/GenBank/DDBJ whole genome shotgun (WGS) entry which is preliminary data.</text>
</comment>
<protein>
    <submittedName>
        <fullName evidence="3">Uncharacterized protein</fullName>
    </submittedName>
</protein>
<feature type="compositionally biased region" description="Basic and acidic residues" evidence="2">
    <location>
        <begin position="834"/>
        <end position="852"/>
    </location>
</feature>
<dbReference type="SUPFAM" id="SSF50998">
    <property type="entry name" value="Quinoprotein alcohol dehydrogenase-like"/>
    <property type="match status" value="1"/>
</dbReference>
<feature type="region of interest" description="Disordered" evidence="2">
    <location>
        <begin position="1153"/>
        <end position="1178"/>
    </location>
</feature>
<feature type="compositionally biased region" description="Polar residues" evidence="2">
    <location>
        <begin position="1166"/>
        <end position="1178"/>
    </location>
</feature>
<dbReference type="Gene3D" id="2.130.10.10">
    <property type="entry name" value="YVTN repeat-like/Quinoprotein amine dehydrogenase"/>
    <property type="match status" value="1"/>
</dbReference>
<reference evidence="3 4" key="1">
    <citation type="submission" date="2024-04" db="EMBL/GenBank/DDBJ databases">
        <title>Tritrichomonas musculus Genome.</title>
        <authorList>
            <person name="Alves-Ferreira E."/>
            <person name="Grigg M."/>
            <person name="Lorenzi H."/>
            <person name="Galac M."/>
        </authorList>
    </citation>
    <scope>NUCLEOTIDE SEQUENCE [LARGE SCALE GENOMIC DNA]</scope>
    <source>
        <strain evidence="3 4">EAF2021</strain>
    </source>
</reference>
<feature type="compositionally biased region" description="Polar residues" evidence="2">
    <location>
        <begin position="1400"/>
        <end position="1420"/>
    </location>
</feature>
<feature type="compositionally biased region" description="Basic and acidic residues" evidence="2">
    <location>
        <begin position="1361"/>
        <end position="1397"/>
    </location>
</feature>